<dbReference type="Pfam" id="PF02518">
    <property type="entry name" value="HATPase_c"/>
    <property type="match status" value="1"/>
</dbReference>
<dbReference type="InterPro" id="IPR005467">
    <property type="entry name" value="His_kinase_dom"/>
</dbReference>
<keyword evidence="8" id="KW-0418">Kinase</keyword>
<dbReference type="InterPro" id="IPR036890">
    <property type="entry name" value="HATPase_C_sf"/>
</dbReference>
<dbReference type="SMART" id="SM00388">
    <property type="entry name" value="HisKA"/>
    <property type="match status" value="1"/>
</dbReference>
<organism evidence="8 9">
    <name type="scientific">Rhodopseudomonas palustris</name>
    <dbReference type="NCBI Taxonomy" id="1076"/>
    <lineage>
        <taxon>Bacteria</taxon>
        <taxon>Pseudomonadati</taxon>
        <taxon>Pseudomonadota</taxon>
        <taxon>Alphaproteobacteria</taxon>
        <taxon>Hyphomicrobiales</taxon>
        <taxon>Nitrobacteraceae</taxon>
        <taxon>Rhodopseudomonas</taxon>
    </lineage>
</organism>
<dbReference type="InterPro" id="IPR004358">
    <property type="entry name" value="Sig_transdc_His_kin-like_C"/>
</dbReference>
<evidence type="ECO:0000256" key="5">
    <source>
        <dbReference type="SAM" id="Phobius"/>
    </source>
</evidence>
<feature type="modified residue" description="4-aspartylphosphate" evidence="4">
    <location>
        <position position="561"/>
    </location>
</feature>
<dbReference type="Gene3D" id="3.30.565.10">
    <property type="entry name" value="Histidine kinase-like ATPase, C-terminal domain"/>
    <property type="match status" value="1"/>
</dbReference>
<dbReference type="EMBL" id="QKQS01000023">
    <property type="protein sequence ID" value="PZA10939.1"/>
    <property type="molecule type" value="Genomic_DNA"/>
</dbReference>
<evidence type="ECO:0000256" key="2">
    <source>
        <dbReference type="ARBA" id="ARBA00012438"/>
    </source>
</evidence>
<feature type="transmembrane region" description="Helical" evidence="5">
    <location>
        <begin position="54"/>
        <end position="76"/>
    </location>
</feature>
<evidence type="ECO:0000256" key="1">
    <source>
        <dbReference type="ARBA" id="ARBA00000085"/>
    </source>
</evidence>
<dbReference type="InterPro" id="IPR036097">
    <property type="entry name" value="HisK_dim/P_sf"/>
</dbReference>
<evidence type="ECO:0000259" key="6">
    <source>
        <dbReference type="PROSITE" id="PS50109"/>
    </source>
</evidence>
<dbReference type="AlphaFoldDB" id="A0A323UF06"/>
<evidence type="ECO:0000259" key="7">
    <source>
        <dbReference type="PROSITE" id="PS50110"/>
    </source>
</evidence>
<dbReference type="CDD" id="cd17546">
    <property type="entry name" value="REC_hyHK_CKI1_RcsC-like"/>
    <property type="match status" value="1"/>
</dbReference>
<keyword evidence="5" id="KW-0472">Membrane</keyword>
<feature type="domain" description="Histidine kinase" evidence="6">
    <location>
        <begin position="130"/>
        <end position="348"/>
    </location>
</feature>
<dbReference type="CDD" id="cd00082">
    <property type="entry name" value="HisKA"/>
    <property type="match status" value="1"/>
</dbReference>
<dbReference type="GO" id="GO:0000155">
    <property type="term" value="F:phosphorelay sensor kinase activity"/>
    <property type="evidence" value="ECO:0007669"/>
    <property type="project" value="InterPro"/>
</dbReference>
<dbReference type="FunFam" id="3.30.565.10:FF:000078">
    <property type="entry name" value="Two-component sensor histidine kinase"/>
    <property type="match status" value="1"/>
</dbReference>
<dbReference type="SMART" id="SM00387">
    <property type="entry name" value="HATPase_c"/>
    <property type="match status" value="1"/>
</dbReference>
<keyword evidence="3 4" id="KW-0597">Phosphoprotein</keyword>
<dbReference type="PROSITE" id="PS50110">
    <property type="entry name" value="RESPONSE_REGULATORY"/>
    <property type="match status" value="2"/>
</dbReference>
<gene>
    <name evidence="8" type="ORF">DNX69_16520</name>
</gene>
<feature type="transmembrane region" description="Helical" evidence="5">
    <location>
        <begin position="20"/>
        <end position="42"/>
    </location>
</feature>
<dbReference type="CDD" id="cd16922">
    <property type="entry name" value="HATPase_EvgS-ArcB-TorS-like"/>
    <property type="match status" value="1"/>
</dbReference>
<dbReference type="SUPFAM" id="SSF47384">
    <property type="entry name" value="Homodimeric domain of signal transducing histidine kinase"/>
    <property type="match status" value="1"/>
</dbReference>
<dbReference type="Gene3D" id="3.40.50.2300">
    <property type="match status" value="2"/>
</dbReference>
<keyword evidence="5" id="KW-0812">Transmembrane</keyword>
<protein>
    <recommendedName>
        <fullName evidence="2">histidine kinase</fullName>
        <ecNumber evidence="2">2.7.13.3</ecNumber>
    </recommendedName>
</protein>
<proteinExistence type="predicted"/>
<feature type="domain" description="Response regulatory" evidence="7">
    <location>
        <begin position="367"/>
        <end position="479"/>
    </location>
</feature>
<keyword evidence="8" id="KW-0808">Transferase</keyword>
<feature type="domain" description="Response regulatory" evidence="7">
    <location>
        <begin position="507"/>
        <end position="631"/>
    </location>
</feature>
<comment type="catalytic activity">
    <reaction evidence="1">
        <text>ATP + protein L-histidine = ADP + protein N-phospho-L-histidine.</text>
        <dbReference type="EC" id="2.7.13.3"/>
    </reaction>
</comment>
<name>A0A323UF06_RHOPL</name>
<dbReference type="PANTHER" id="PTHR45339">
    <property type="entry name" value="HYBRID SIGNAL TRANSDUCTION HISTIDINE KINASE J"/>
    <property type="match status" value="1"/>
</dbReference>
<evidence type="ECO:0000256" key="4">
    <source>
        <dbReference type="PROSITE-ProRule" id="PRU00169"/>
    </source>
</evidence>
<evidence type="ECO:0000256" key="3">
    <source>
        <dbReference type="ARBA" id="ARBA00022553"/>
    </source>
</evidence>
<dbReference type="Gene3D" id="1.10.287.130">
    <property type="match status" value="1"/>
</dbReference>
<dbReference type="PANTHER" id="PTHR45339:SF5">
    <property type="entry name" value="HISTIDINE KINASE"/>
    <property type="match status" value="1"/>
</dbReference>
<keyword evidence="5" id="KW-1133">Transmembrane helix</keyword>
<dbReference type="OrthoDB" id="9791542at2"/>
<sequence>MSGVLRTRSKRSESDRWSFLGTALRVGLALSAALGIAVGLAYSSRPEISGYDPHTFAIGASFLFAIACFGLAIQTLRLRRIRRRFLALARRSEAPADHRETVGETEQDIQTAARDLADETGRAKSRLLAMASHEIRTPLNGIIGMSRLLLETPLSPEQTTYAKAVKTSGEALLALTDDLLDYARVQAGKIELDDRPYVLSGLIEDIIELLAPRAQARGLEIAADVDERLPTRLIGDAARLRQVLLNLCGNAIKFTTSGGVTLIAEPGEHDGELRLIVRDTGIGIAAEAQARIFREFEQADVGIARHFGGTGLGLSITDRIVAAMGGRITLDSTPGQGSTFTITLPLVAADGCDAAEAFVPPDLRGASVMIVAPHPIEAALIARRLARWGAETRLCDDIAVAAARLPERRWHAVLIDHGFGSEAIETLAQSATSHATHRVVMLTPAARHELLPDLPAAFTGYLVKPLRAASLAARLGAPAEVSAPSIADGEPPEPTHARPVVVPAPLAILVAEDNDINALLIRALLSRLGHRPEVVGDGRRAVDAWHDAQRSGTPFDLVLMDVQMPILDGLEAARQIRAAEAERPGPRVPILALTANTLAEDRDACLAAGMDGFLIKPVDPDKLAELLATIVATRQPA</sequence>
<evidence type="ECO:0000313" key="8">
    <source>
        <dbReference type="EMBL" id="PZA10939.1"/>
    </source>
</evidence>
<reference evidence="8 9" key="1">
    <citation type="submission" date="2018-06" db="EMBL/GenBank/DDBJ databases">
        <title>Draft Whole-Genome Sequence of the purple photosynthetic bacterium Rhodospeudomonas palustris XCP.</title>
        <authorList>
            <person name="Rayyan A."/>
            <person name="Meyer T.E."/>
            <person name="Kyndt J.A."/>
        </authorList>
    </citation>
    <scope>NUCLEOTIDE SEQUENCE [LARGE SCALE GENOMIC DNA]</scope>
    <source>
        <strain evidence="8 9">XCP</strain>
    </source>
</reference>
<dbReference type="InterPro" id="IPR003594">
    <property type="entry name" value="HATPase_dom"/>
</dbReference>
<dbReference type="PROSITE" id="PS50109">
    <property type="entry name" value="HIS_KIN"/>
    <property type="match status" value="1"/>
</dbReference>
<accession>A0A323UF06</accession>
<comment type="caution">
    <text evidence="8">The sequence shown here is derived from an EMBL/GenBank/DDBJ whole genome shotgun (WGS) entry which is preliminary data.</text>
</comment>
<dbReference type="InterPro" id="IPR003661">
    <property type="entry name" value="HisK_dim/P_dom"/>
</dbReference>
<dbReference type="SUPFAM" id="SSF52172">
    <property type="entry name" value="CheY-like"/>
    <property type="match status" value="2"/>
</dbReference>
<dbReference type="PRINTS" id="PR00344">
    <property type="entry name" value="BCTRLSENSOR"/>
</dbReference>
<dbReference type="InterPro" id="IPR011006">
    <property type="entry name" value="CheY-like_superfamily"/>
</dbReference>
<dbReference type="Pfam" id="PF00512">
    <property type="entry name" value="HisKA"/>
    <property type="match status" value="1"/>
</dbReference>
<evidence type="ECO:0000313" key="9">
    <source>
        <dbReference type="Proteomes" id="UP000248134"/>
    </source>
</evidence>
<dbReference type="Pfam" id="PF00072">
    <property type="entry name" value="Response_reg"/>
    <property type="match status" value="1"/>
</dbReference>
<dbReference type="Proteomes" id="UP000248134">
    <property type="component" value="Unassembled WGS sequence"/>
</dbReference>
<dbReference type="EC" id="2.7.13.3" evidence="2"/>
<dbReference type="InterPro" id="IPR001789">
    <property type="entry name" value="Sig_transdc_resp-reg_receiver"/>
</dbReference>
<dbReference type="SMART" id="SM00448">
    <property type="entry name" value="REC"/>
    <property type="match status" value="2"/>
</dbReference>
<dbReference type="RefSeq" id="WP_110787031.1">
    <property type="nucleotide sequence ID" value="NZ_QKQS01000023.1"/>
</dbReference>
<dbReference type="SUPFAM" id="SSF55874">
    <property type="entry name" value="ATPase domain of HSP90 chaperone/DNA topoisomerase II/histidine kinase"/>
    <property type="match status" value="1"/>
</dbReference>
<feature type="modified residue" description="4-aspartylphosphate" evidence="4">
    <location>
        <position position="416"/>
    </location>
</feature>